<evidence type="ECO:0000313" key="2">
    <source>
        <dbReference type="Proteomes" id="UP001139000"/>
    </source>
</evidence>
<dbReference type="RefSeq" id="WP_234653642.1">
    <property type="nucleotide sequence ID" value="NZ_CP094997.1"/>
</dbReference>
<accession>A0A9X1PG35</accession>
<name>A0A9X1PG35_9BACT</name>
<comment type="caution">
    <text evidence="1">The sequence shown here is derived from an EMBL/GenBank/DDBJ whole genome shotgun (WGS) entry which is preliminary data.</text>
</comment>
<proteinExistence type="predicted"/>
<dbReference type="EMBL" id="JAJTTC010000001">
    <property type="protein sequence ID" value="MCF0060712.1"/>
    <property type="molecule type" value="Genomic_DNA"/>
</dbReference>
<dbReference type="Proteomes" id="UP001139000">
    <property type="component" value="Unassembled WGS sequence"/>
</dbReference>
<keyword evidence="2" id="KW-1185">Reference proteome</keyword>
<dbReference type="AlphaFoldDB" id="A0A9X1PG35"/>
<evidence type="ECO:0000313" key="1">
    <source>
        <dbReference type="EMBL" id="MCF0060712.1"/>
    </source>
</evidence>
<protein>
    <submittedName>
        <fullName evidence="1">Uncharacterized protein</fullName>
    </submittedName>
</protein>
<sequence length="69" mass="8166">MNNRLYQFPVDSQGVPYTYTLGSIPYMEASSGVSNFFKFFRVDAVRRFNYLNHPNVSPWEIRMKATFDF</sequence>
<reference evidence="1" key="1">
    <citation type="submission" date="2021-12" db="EMBL/GenBank/DDBJ databases">
        <title>Novel species in genus Dyadobacter.</title>
        <authorList>
            <person name="Ma C."/>
        </authorList>
    </citation>
    <scope>NUCLEOTIDE SEQUENCE</scope>
    <source>
        <strain evidence="1">LJ419</strain>
    </source>
</reference>
<organism evidence="1 2">
    <name type="scientific">Dyadobacter chenwenxiniae</name>
    <dbReference type="NCBI Taxonomy" id="2906456"/>
    <lineage>
        <taxon>Bacteria</taxon>
        <taxon>Pseudomonadati</taxon>
        <taxon>Bacteroidota</taxon>
        <taxon>Cytophagia</taxon>
        <taxon>Cytophagales</taxon>
        <taxon>Spirosomataceae</taxon>
        <taxon>Dyadobacter</taxon>
    </lineage>
</organism>
<gene>
    <name evidence="1" type="ORF">LXM26_04360</name>
</gene>